<evidence type="ECO:0000313" key="3">
    <source>
        <dbReference type="Proteomes" id="UP000501939"/>
    </source>
</evidence>
<sequence>MKKLVILSMLSAMVLVSGCGEEKAPLTPEQQWQGYCKSIGNAARSIVLDRQNGITQKAAVDYANKVTDPTTKAFVLAQIEKVYALPADQLSKDKDAVQVKFKDEAYQTCIDTPFDPKKMPDYKQF</sequence>
<evidence type="ECO:0008006" key="4">
    <source>
        <dbReference type="Google" id="ProtNLM"/>
    </source>
</evidence>
<proteinExistence type="predicted"/>
<accession>A0A6G8S359</accession>
<dbReference type="PROSITE" id="PS51257">
    <property type="entry name" value="PROKAR_LIPOPROTEIN"/>
    <property type="match status" value="1"/>
</dbReference>
<organism evidence="2 3">
    <name type="scientific">Acinetobacter lanii</name>
    <dbReference type="NCBI Taxonomy" id="2715163"/>
    <lineage>
        <taxon>Bacteria</taxon>
        <taxon>Pseudomonadati</taxon>
        <taxon>Pseudomonadota</taxon>
        <taxon>Gammaproteobacteria</taxon>
        <taxon>Moraxellales</taxon>
        <taxon>Moraxellaceae</taxon>
        <taxon>Acinetobacter</taxon>
    </lineage>
</organism>
<dbReference type="RefSeq" id="WP_166323484.1">
    <property type="nucleotide sequence ID" value="NZ_CP049916.1"/>
</dbReference>
<reference evidence="2 3" key="1">
    <citation type="submission" date="2020-03" db="EMBL/GenBank/DDBJ databases">
        <authorList>
            <person name="Zhu W."/>
        </authorList>
    </citation>
    <scope>NUCLEOTIDE SEQUENCE [LARGE SCALE GENOMIC DNA]</scope>
    <source>
        <strain evidence="2 3">185</strain>
    </source>
</reference>
<keyword evidence="3" id="KW-1185">Reference proteome</keyword>
<gene>
    <name evidence="2" type="ORF">G8D99_05845</name>
</gene>
<dbReference type="EMBL" id="CP049916">
    <property type="protein sequence ID" value="QIO08587.1"/>
    <property type="molecule type" value="Genomic_DNA"/>
</dbReference>
<name>A0A6G8S359_9GAMM</name>
<protein>
    <recommendedName>
        <fullName evidence="4">Lipoprotein</fullName>
    </recommendedName>
</protein>
<feature type="signal peptide" evidence="1">
    <location>
        <begin position="1"/>
        <end position="19"/>
    </location>
</feature>
<evidence type="ECO:0000256" key="1">
    <source>
        <dbReference type="SAM" id="SignalP"/>
    </source>
</evidence>
<keyword evidence="1" id="KW-0732">Signal</keyword>
<dbReference type="Proteomes" id="UP000501939">
    <property type="component" value="Chromosome"/>
</dbReference>
<feature type="chain" id="PRO_5026039881" description="Lipoprotein" evidence="1">
    <location>
        <begin position="20"/>
        <end position="125"/>
    </location>
</feature>
<dbReference type="KEGG" id="alj:G8D99_05845"/>
<dbReference type="AlphaFoldDB" id="A0A6G8S359"/>
<evidence type="ECO:0000313" key="2">
    <source>
        <dbReference type="EMBL" id="QIO08587.1"/>
    </source>
</evidence>